<evidence type="ECO:0000256" key="2">
    <source>
        <dbReference type="ARBA" id="ARBA00004613"/>
    </source>
</evidence>
<evidence type="ECO:0000313" key="7">
    <source>
        <dbReference type="EMBL" id="MBR7745391.1"/>
    </source>
</evidence>
<feature type="domain" description="Flagellar hook-associated protein 1 D2-like" evidence="6">
    <location>
        <begin position="206"/>
        <end position="283"/>
    </location>
</feature>
<evidence type="ECO:0000256" key="3">
    <source>
        <dbReference type="ARBA" id="ARBA00005709"/>
    </source>
</evidence>
<dbReference type="InterPro" id="IPR013384">
    <property type="entry name" value="Flagell_FlgL"/>
</dbReference>
<evidence type="ECO:0000256" key="4">
    <source>
        <dbReference type="ARBA" id="ARBA00023143"/>
    </source>
</evidence>
<dbReference type="PANTHER" id="PTHR42792">
    <property type="entry name" value="FLAGELLIN"/>
    <property type="match status" value="1"/>
</dbReference>
<protein>
    <submittedName>
        <fullName evidence="7">Flagellar hook-associated protein FlgL</fullName>
    </submittedName>
</protein>
<dbReference type="EMBL" id="JAGSPM010000001">
    <property type="protein sequence ID" value="MBR7745391.1"/>
    <property type="molecule type" value="Genomic_DNA"/>
</dbReference>
<dbReference type="NCBIfam" id="TIGR02550">
    <property type="entry name" value="flagell_flgL"/>
    <property type="match status" value="1"/>
</dbReference>
<dbReference type="InterPro" id="IPR001029">
    <property type="entry name" value="Flagellin_N"/>
</dbReference>
<evidence type="ECO:0000259" key="6">
    <source>
        <dbReference type="Pfam" id="PF21158"/>
    </source>
</evidence>
<keyword evidence="7" id="KW-0282">Flagellum</keyword>
<dbReference type="GO" id="GO:0071973">
    <property type="term" value="P:bacterial-type flagellum-dependent cell motility"/>
    <property type="evidence" value="ECO:0007669"/>
    <property type="project" value="InterPro"/>
</dbReference>
<dbReference type="AlphaFoldDB" id="A0A941DC48"/>
<name>A0A941DC48_9BURK</name>
<dbReference type="Pfam" id="PF00669">
    <property type="entry name" value="Flagellin_N"/>
    <property type="match status" value="1"/>
</dbReference>
<gene>
    <name evidence="7" type="primary">flgL</name>
    <name evidence="7" type="ORF">KDM92_02245</name>
</gene>
<sequence length="404" mass="42984">MRISTNTIYESGGARISDLQVSLNKTQQQIAAGRRILNPSDDPIGSARALVITQTDAVNDQYAVNRKNATNTLSIAEDTLSNVTTVLHNVKTLIVSAGNGTLTDQERGYIANELQGSLDQLLGFANATDGTDGYLFSGYSSTIAPYTKTQGGAQYNGDQGPRLLQVDTSRQIPISEVGSAVFGNIRTSNGQFNVRPNPSNVGQVVATAAINVPTTANLTGNNYEVEFDGTAANFTITNKTTGVVVVPATAYTSPQTVTVDGMDITLTNTPGAPGPNDKFSIQPGNQNVFETITDLINTLRAPAGTVPQKLELTANLSQANLNIDKSLSNVLLARTNLGTSLKELQNLNEAGESMGVIYKQELSALQDLDYAKAITELNQNQVVLQAAQQSFIKTSSLSLFNYLN</sequence>
<comment type="caution">
    <text evidence="7">The sequence shown here is derived from an EMBL/GenBank/DDBJ whole genome shotgun (WGS) entry which is preliminary data.</text>
</comment>
<dbReference type="RefSeq" id="WP_212682813.1">
    <property type="nucleotide sequence ID" value="NZ_JAGSPM010000001.1"/>
</dbReference>
<dbReference type="PANTHER" id="PTHR42792:SF1">
    <property type="entry name" value="FLAGELLAR HOOK-ASSOCIATED PROTEIN 3"/>
    <property type="match status" value="1"/>
</dbReference>
<dbReference type="Proteomes" id="UP000680158">
    <property type="component" value="Unassembled WGS sequence"/>
</dbReference>
<comment type="similarity">
    <text evidence="3">Belongs to the bacterial flagellin family.</text>
</comment>
<keyword evidence="4" id="KW-0975">Bacterial flagellum</keyword>
<reference evidence="7 8" key="1">
    <citation type="submission" date="2021-04" db="EMBL/GenBank/DDBJ databases">
        <title>novel species isolated from subtropical streams in China.</title>
        <authorList>
            <person name="Lu H."/>
        </authorList>
    </citation>
    <scope>NUCLEOTIDE SEQUENCE [LARGE SCALE GENOMIC DNA]</scope>
    <source>
        <strain evidence="7 8">BYS107W</strain>
    </source>
</reference>
<dbReference type="GO" id="GO:0005198">
    <property type="term" value="F:structural molecule activity"/>
    <property type="evidence" value="ECO:0007669"/>
    <property type="project" value="InterPro"/>
</dbReference>
<dbReference type="Pfam" id="PF21158">
    <property type="entry name" value="flgK_1st_1"/>
    <property type="match status" value="1"/>
</dbReference>
<dbReference type="InterPro" id="IPR001492">
    <property type="entry name" value="Flagellin"/>
</dbReference>
<keyword evidence="8" id="KW-1185">Reference proteome</keyword>
<accession>A0A941DC48</accession>
<organism evidence="7 8">
    <name type="scientific">Undibacterium baiyunense</name>
    <dbReference type="NCBI Taxonomy" id="2828731"/>
    <lineage>
        <taxon>Bacteria</taxon>
        <taxon>Pseudomonadati</taxon>
        <taxon>Pseudomonadota</taxon>
        <taxon>Betaproteobacteria</taxon>
        <taxon>Burkholderiales</taxon>
        <taxon>Oxalobacteraceae</taxon>
        <taxon>Undibacterium</taxon>
    </lineage>
</organism>
<feature type="domain" description="Flagellin N-terminal" evidence="5">
    <location>
        <begin position="3"/>
        <end position="140"/>
    </location>
</feature>
<keyword evidence="7" id="KW-0969">Cilium</keyword>
<dbReference type="InterPro" id="IPR049119">
    <property type="entry name" value="FlgK_D2-like"/>
</dbReference>
<evidence type="ECO:0000313" key="8">
    <source>
        <dbReference type="Proteomes" id="UP000680158"/>
    </source>
</evidence>
<dbReference type="SUPFAM" id="SSF64518">
    <property type="entry name" value="Phase 1 flagellin"/>
    <property type="match status" value="1"/>
</dbReference>
<keyword evidence="7" id="KW-0966">Cell projection</keyword>
<dbReference type="GO" id="GO:0009424">
    <property type="term" value="C:bacterial-type flagellum hook"/>
    <property type="evidence" value="ECO:0007669"/>
    <property type="project" value="InterPro"/>
</dbReference>
<dbReference type="Gene3D" id="1.20.1330.10">
    <property type="entry name" value="f41 fragment of flagellin, N-terminal domain"/>
    <property type="match status" value="1"/>
</dbReference>
<comment type="subcellular location">
    <subcellularLocation>
        <location evidence="1">Bacterial flagellum</location>
    </subcellularLocation>
    <subcellularLocation>
        <location evidence="2">Secreted</location>
    </subcellularLocation>
</comment>
<proteinExistence type="inferred from homology"/>
<dbReference type="GO" id="GO:0005576">
    <property type="term" value="C:extracellular region"/>
    <property type="evidence" value="ECO:0007669"/>
    <property type="project" value="UniProtKB-SubCell"/>
</dbReference>
<evidence type="ECO:0000256" key="1">
    <source>
        <dbReference type="ARBA" id="ARBA00004365"/>
    </source>
</evidence>
<evidence type="ECO:0000259" key="5">
    <source>
        <dbReference type="Pfam" id="PF00669"/>
    </source>
</evidence>